<name>A0A1X9LNJ9_9MICO</name>
<evidence type="ECO:0000256" key="2">
    <source>
        <dbReference type="ARBA" id="ARBA00022741"/>
    </source>
</evidence>
<dbReference type="CDD" id="cd03293">
    <property type="entry name" value="ABC_NrtD_SsuB_transporters"/>
    <property type="match status" value="1"/>
</dbReference>
<dbReference type="Pfam" id="PF00005">
    <property type="entry name" value="ABC_tran"/>
    <property type="match status" value="1"/>
</dbReference>
<dbReference type="InterPro" id="IPR003439">
    <property type="entry name" value="ABC_transporter-like_ATP-bd"/>
</dbReference>
<dbReference type="InterPro" id="IPR027417">
    <property type="entry name" value="P-loop_NTPase"/>
</dbReference>
<evidence type="ECO:0000256" key="1">
    <source>
        <dbReference type="ARBA" id="ARBA00022448"/>
    </source>
</evidence>
<dbReference type="InterPro" id="IPR017871">
    <property type="entry name" value="ABC_transporter-like_CS"/>
</dbReference>
<dbReference type="PROSITE" id="PS50893">
    <property type="entry name" value="ABC_TRANSPORTER_2"/>
    <property type="match status" value="1"/>
</dbReference>
<keyword evidence="3 4" id="KW-0067">ATP-binding</keyword>
<keyword evidence="5" id="KW-1185">Reference proteome</keyword>
<gene>
    <name evidence="4" type="ORF">B5808_17310</name>
</gene>
<accession>A0A1X9LNJ9</accession>
<organism evidence="4 5">
    <name type="scientific">Cnuibacter physcomitrellae</name>
    <dbReference type="NCBI Taxonomy" id="1619308"/>
    <lineage>
        <taxon>Bacteria</taxon>
        <taxon>Bacillati</taxon>
        <taxon>Actinomycetota</taxon>
        <taxon>Actinomycetes</taxon>
        <taxon>Micrococcales</taxon>
        <taxon>Microbacteriaceae</taxon>
        <taxon>Cnuibacter</taxon>
    </lineage>
</organism>
<dbReference type="GO" id="GO:0016887">
    <property type="term" value="F:ATP hydrolysis activity"/>
    <property type="evidence" value="ECO:0007669"/>
    <property type="project" value="InterPro"/>
</dbReference>
<dbReference type="EMBL" id="CP020715">
    <property type="protein sequence ID" value="ARJ06784.1"/>
    <property type="molecule type" value="Genomic_DNA"/>
</dbReference>
<dbReference type="PANTHER" id="PTHR42788:SF13">
    <property type="entry name" value="ALIPHATIC SULFONATES IMPORT ATP-BINDING PROTEIN SSUB"/>
    <property type="match status" value="1"/>
</dbReference>
<protein>
    <submittedName>
        <fullName evidence="4">ABC transporter ATP-binding protein</fullName>
    </submittedName>
</protein>
<sequence>MRFGDNTVLERLDVDVPPGSFVTLLGPSGCGKSTLLKILGGILEPTSGEVRIGDLTAKQAVARKDIGLVLQRPALVPWKTARENVAMLRVLAKKGKANDGAADEALELVGLAHAADRYPHQLSGGMAQRVSIARALAMDPSILLMDEPFGALDAITRDAMNETLARIWAATGKTIVFVTHSIPEAVFLSDTVTVMGVRPGRIVDRVAIDLPRPRVADIVDTPTFVQYSTRLREQLAVPQEATV</sequence>
<dbReference type="Gene3D" id="3.40.50.300">
    <property type="entry name" value="P-loop containing nucleotide triphosphate hydrolases"/>
    <property type="match status" value="1"/>
</dbReference>
<dbReference type="InterPro" id="IPR050166">
    <property type="entry name" value="ABC_transporter_ATP-bind"/>
</dbReference>
<dbReference type="SUPFAM" id="SSF52540">
    <property type="entry name" value="P-loop containing nucleoside triphosphate hydrolases"/>
    <property type="match status" value="1"/>
</dbReference>
<proteinExistence type="predicted"/>
<keyword evidence="1" id="KW-0813">Transport</keyword>
<dbReference type="PANTHER" id="PTHR42788">
    <property type="entry name" value="TAURINE IMPORT ATP-BINDING PROTEIN-RELATED"/>
    <property type="match status" value="1"/>
</dbReference>
<dbReference type="InterPro" id="IPR003593">
    <property type="entry name" value="AAA+_ATPase"/>
</dbReference>
<evidence type="ECO:0000313" key="4">
    <source>
        <dbReference type="EMBL" id="ARJ06784.1"/>
    </source>
</evidence>
<dbReference type="Proteomes" id="UP000192775">
    <property type="component" value="Chromosome"/>
</dbReference>
<dbReference type="GO" id="GO:0005524">
    <property type="term" value="F:ATP binding"/>
    <property type="evidence" value="ECO:0007669"/>
    <property type="project" value="UniProtKB-KW"/>
</dbReference>
<evidence type="ECO:0000313" key="5">
    <source>
        <dbReference type="Proteomes" id="UP000192775"/>
    </source>
</evidence>
<dbReference type="KEGG" id="cphy:B5808_17310"/>
<dbReference type="AlphaFoldDB" id="A0A1X9LNJ9"/>
<evidence type="ECO:0000256" key="3">
    <source>
        <dbReference type="ARBA" id="ARBA00022840"/>
    </source>
</evidence>
<keyword evidence="2" id="KW-0547">Nucleotide-binding</keyword>
<reference evidence="4 5" key="1">
    <citation type="submission" date="2017-04" db="EMBL/GenBank/DDBJ databases">
        <authorList>
            <person name="Afonso C.L."/>
            <person name="Miller P.J."/>
            <person name="Scott M.A."/>
            <person name="Spackman E."/>
            <person name="Goraichik I."/>
            <person name="Dimitrov K.M."/>
            <person name="Suarez D.L."/>
            <person name="Swayne D.E."/>
        </authorList>
    </citation>
    <scope>NUCLEOTIDE SEQUENCE [LARGE SCALE GENOMIC DNA]</scope>
    <source>
        <strain evidence="5">XA(T)</strain>
    </source>
</reference>
<dbReference type="STRING" id="1619308.B5808_17310"/>
<dbReference type="PROSITE" id="PS00211">
    <property type="entry name" value="ABC_TRANSPORTER_1"/>
    <property type="match status" value="1"/>
</dbReference>
<dbReference type="SMART" id="SM00382">
    <property type="entry name" value="AAA"/>
    <property type="match status" value="1"/>
</dbReference>